<feature type="transmembrane region" description="Helical" evidence="14">
    <location>
        <begin position="294"/>
        <end position="313"/>
    </location>
</feature>
<evidence type="ECO:0000256" key="8">
    <source>
        <dbReference type="ARBA" id="ARBA00022729"/>
    </source>
</evidence>
<dbReference type="Proteomes" id="UP000016936">
    <property type="component" value="Unassembled WGS sequence"/>
</dbReference>
<evidence type="ECO:0000256" key="3">
    <source>
        <dbReference type="ARBA" id="ARBA00004613"/>
    </source>
</evidence>
<evidence type="ECO:0000256" key="1">
    <source>
        <dbReference type="ARBA" id="ARBA00004141"/>
    </source>
</evidence>
<dbReference type="GO" id="GO:0098552">
    <property type="term" value="C:side of membrane"/>
    <property type="evidence" value="ECO:0007669"/>
    <property type="project" value="UniProtKB-KW"/>
</dbReference>
<dbReference type="Pfam" id="PF05730">
    <property type="entry name" value="CFEM"/>
    <property type="match status" value="1"/>
</dbReference>
<keyword evidence="9 14" id="KW-1133">Transmembrane helix</keyword>
<evidence type="ECO:0000256" key="11">
    <source>
        <dbReference type="ARBA" id="ARBA00023157"/>
    </source>
</evidence>
<evidence type="ECO:0000313" key="17">
    <source>
        <dbReference type="EMBL" id="EMD93401.1"/>
    </source>
</evidence>
<feature type="transmembrane region" description="Helical" evidence="14">
    <location>
        <begin position="177"/>
        <end position="197"/>
    </location>
</feature>
<dbReference type="InterPro" id="IPR049326">
    <property type="entry name" value="Rhodopsin_dom_fungi"/>
</dbReference>
<keyword evidence="6" id="KW-0336">GPI-anchor</keyword>
<name>M2UIA8_COCH5</name>
<dbReference type="eggNOG" id="ENOG502SKG6">
    <property type="taxonomic scope" value="Eukaryota"/>
</dbReference>
<reference evidence="18" key="2">
    <citation type="journal article" date="2013" name="PLoS Genet.">
        <title>Comparative genome structure, secondary metabolite, and effector coding capacity across Cochliobolus pathogens.</title>
        <authorList>
            <person name="Condon B.J."/>
            <person name="Leng Y."/>
            <person name="Wu D."/>
            <person name="Bushley K.E."/>
            <person name="Ohm R.A."/>
            <person name="Otillar R."/>
            <person name="Martin J."/>
            <person name="Schackwitz W."/>
            <person name="Grimwood J."/>
            <person name="MohdZainudin N."/>
            <person name="Xue C."/>
            <person name="Wang R."/>
            <person name="Manning V.A."/>
            <person name="Dhillon B."/>
            <person name="Tu Z.J."/>
            <person name="Steffenson B.J."/>
            <person name="Salamov A."/>
            <person name="Sun H."/>
            <person name="Lowry S."/>
            <person name="LaButti K."/>
            <person name="Han J."/>
            <person name="Copeland A."/>
            <person name="Lindquist E."/>
            <person name="Barry K."/>
            <person name="Schmutz J."/>
            <person name="Baker S.E."/>
            <person name="Ciuffetti L.M."/>
            <person name="Grigoriev I.V."/>
            <person name="Zhong S."/>
            <person name="Turgeon B.G."/>
        </authorList>
    </citation>
    <scope>NUCLEOTIDE SEQUENCE [LARGE SCALE GENOMIC DNA]</scope>
    <source>
        <strain evidence="18">C5 / ATCC 48332 / race O</strain>
    </source>
</reference>
<evidence type="ECO:0000256" key="2">
    <source>
        <dbReference type="ARBA" id="ARBA00004589"/>
    </source>
</evidence>
<feature type="domain" description="CFEM" evidence="15">
    <location>
        <begin position="1"/>
        <end position="54"/>
    </location>
</feature>
<evidence type="ECO:0000256" key="7">
    <source>
        <dbReference type="ARBA" id="ARBA00022692"/>
    </source>
</evidence>
<evidence type="ECO:0000256" key="13">
    <source>
        <dbReference type="ARBA" id="ARBA00038359"/>
    </source>
</evidence>
<keyword evidence="5" id="KW-0964">Secreted</keyword>
<evidence type="ECO:0000256" key="12">
    <source>
        <dbReference type="ARBA" id="ARBA00023288"/>
    </source>
</evidence>
<evidence type="ECO:0000256" key="5">
    <source>
        <dbReference type="ARBA" id="ARBA00022525"/>
    </source>
</evidence>
<sequence length="413" mass="45502">CYESSITTQTTCTPANVTCICVDQKYLDTTNKCIQSSCTIRESLVAQNITATLCGRPIRDRTGISPIITGVSGGAALFSVAARCYIVGKGFALNDFFAVLAFISAIPLGVMQFLKSDAGNGKDTWTVTPENITLIMKYTWIAELSYSLVLPLTKMSFVACCLRIFPSSSFRWRANIVMALCVAYGVVFTVITTFKCTPIDYTWTSWDGQHKGTCIDFHVFAASAAAVNITIEIMVLALPIPELLKLAMSLRSKLYIIAMFSVGVFTLIVAIIRLKSLVLFDNSPNPTWDDVPTAYWSTLEAFVGIFCICMPALRRFLILTFPRFFASTQQNSRYNLYEDGPALPNRISQAPPKDSKPISLASGGRFGLETEVRTTVVETPGESRENLKEDDDDERVMLADMGSAKREGKIVWG</sequence>
<dbReference type="PANTHER" id="PTHR33048:SF160">
    <property type="entry name" value="SAT4 FAMILY MEMBRANE PROTEIN"/>
    <property type="match status" value="1"/>
</dbReference>
<feature type="domain" description="Rhodopsin" evidence="16">
    <location>
        <begin position="85"/>
        <end position="317"/>
    </location>
</feature>
<dbReference type="OrthoDB" id="2496787at2759"/>
<dbReference type="InterPro" id="IPR008427">
    <property type="entry name" value="Extracellular_membr_CFEM_dom"/>
</dbReference>
<comment type="subcellular location">
    <subcellularLocation>
        <location evidence="2">Membrane</location>
        <topology evidence="2">Lipid-anchor</topology>
        <topology evidence="2">GPI-anchor</topology>
    </subcellularLocation>
    <subcellularLocation>
        <location evidence="1">Membrane</location>
        <topology evidence="1">Multi-pass membrane protein</topology>
    </subcellularLocation>
    <subcellularLocation>
        <location evidence="3">Secreted</location>
    </subcellularLocation>
</comment>
<dbReference type="OMA" id="CICMPAL"/>
<evidence type="ECO:0000259" key="15">
    <source>
        <dbReference type="Pfam" id="PF05730"/>
    </source>
</evidence>
<organism evidence="17 18">
    <name type="scientific">Cochliobolus heterostrophus (strain C5 / ATCC 48332 / race O)</name>
    <name type="common">Southern corn leaf blight fungus</name>
    <name type="synonym">Bipolaris maydis</name>
    <dbReference type="NCBI Taxonomy" id="701091"/>
    <lineage>
        <taxon>Eukaryota</taxon>
        <taxon>Fungi</taxon>
        <taxon>Dikarya</taxon>
        <taxon>Ascomycota</taxon>
        <taxon>Pezizomycotina</taxon>
        <taxon>Dothideomycetes</taxon>
        <taxon>Pleosporomycetidae</taxon>
        <taxon>Pleosporales</taxon>
        <taxon>Pleosporineae</taxon>
        <taxon>Pleosporaceae</taxon>
        <taxon>Bipolaris</taxon>
    </lineage>
</organism>
<feature type="transmembrane region" description="Helical" evidence="14">
    <location>
        <begin position="67"/>
        <end position="86"/>
    </location>
</feature>
<evidence type="ECO:0000256" key="9">
    <source>
        <dbReference type="ARBA" id="ARBA00022989"/>
    </source>
</evidence>
<feature type="transmembrane region" description="Helical" evidence="14">
    <location>
        <begin position="93"/>
        <end position="114"/>
    </location>
</feature>
<evidence type="ECO:0000256" key="14">
    <source>
        <dbReference type="SAM" id="Phobius"/>
    </source>
</evidence>
<keyword evidence="10 14" id="KW-0472">Membrane</keyword>
<keyword evidence="6" id="KW-0325">Glycoprotein</keyword>
<feature type="transmembrane region" description="Helical" evidence="14">
    <location>
        <begin position="252"/>
        <end position="274"/>
    </location>
</feature>
<comment type="similarity">
    <text evidence="4">Belongs to the RBT5 family.</text>
</comment>
<keyword evidence="18" id="KW-1185">Reference proteome</keyword>
<dbReference type="GO" id="GO:0005576">
    <property type="term" value="C:extracellular region"/>
    <property type="evidence" value="ECO:0007669"/>
    <property type="project" value="UniProtKB-SubCell"/>
</dbReference>
<keyword evidence="8" id="KW-0732">Signal</keyword>
<keyword evidence="11" id="KW-1015">Disulfide bond</keyword>
<keyword evidence="7 14" id="KW-0812">Transmembrane</keyword>
<protein>
    <submittedName>
        <fullName evidence="17">Uncharacterized protein</fullName>
    </submittedName>
</protein>
<feature type="transmembrane region" description="Helical" evidence="14">
    <location>
        <begin position="217"/>
        <end position="240"/>
    </location>
</feature>
<feature type="non-terminal residue" evidence="17">
    <location>
        <position position="1"/>
    </location>
</feature>
<gene>
    <name evidence="17" type="ORF">COCHEDRAFT_1095277</name>
</gene>
<dbReference type="InterPro" id="IPR052337">
    <property type="entry name" value="SAT4-like"/>
</dbReference>
<comment type="similarity">
    <text evidence="13">Belongs to the SAT4 family.</text>
</comment>
<dbReference type="Pfam" id="PF20684">
    <property type="entry name" value="Fung_rhodopsin"/>
    <property type="match status" value="1"/>
</dbReference>
<dbReference type="HOGENOM" id="CLU_028200_6_2_1"/>
<evidence type="ECO:0000256" key="4">
    <source>
        <dbReference type="ARBA" id="ARBA00010031"/>
    </source>
</evidence>
<dbReference type="PANTHER" id="PTHR33048">
    <property type="entry name" value="PTH11-LIKE INTEGRAL MEMBRANE PROTEIN (AFU_ORTHOLOGUE AFUA_5G11245)"/>
    <property type="match status" value="1"/>
</dbReference>
<dbReference type="EMBL" id="KB445573">
    <property type="protein sequence ID" value="EMD93401.1"/>
    <property type="molecule type" value="Genomic_DNA"/>
</dbReference>
<keyword evidence="12" id="KW-0449">Lipoprotein</keyword>
<dbReference type="AlphaFoldDB" id="M2UIA8"/>
<evidence type="ECO:0000259" key="16">
    <source>
        <dbReference type="Pfam" id="PF20684"/>
    </source>
</evidence>
<proteinExistence type="inferred from homology"/>
<accession>M2UIA8</accession>
<evidence type="ECO:0000256" key="6">
    <source>
        <dbReference type="ARBA" id="ARBA00022622"/>
    </source>
</evidence>
<evidence type="ECO:0000256" key="10">
    <source>
        <dbReference type="ARBA" id="ARBA00023136"/>
    </source>
</evidence>
<evidence type="ECO:0000313" key="18">
    <source>
        <dbReference type="Proteomes" id="UP000016936"/>
    </source>
</evidence>
<reference evidence="17 18" key="1">
    <citation type="journal article" date="2012" name="PLoS Pathog.">
        <title>Diverse lifestyles and strategies of plant pathogenesis encoded in the genomes of eighteen Dothideomycetes fungi.</title>
        <authorList>
            <person name="Ohm R.A."/>
            <person name="Feau N."/>
            <person name="Henrissat B."/>
            <person name="Schoch C.L."/>
            <person name="Horwitz B.A."/>
            <person name="Barry K.W."/>
            <person name="Condon B.J."/>
            <person name="Copeland A.C."/>
            <person name="Dhillon B."/>
            <person name="Glaser F."/>
            <person name="Hesse C.N."/>
            <person name="Kosti I."/>
            <person name="LaButti K."/>
            <person name="Lindquist E.A."/>
            <person name="Lucas S."/>
            <person name="Salamov A.A."/>
            <person name="Bradshaw R.E."/>
            <person name="Ciuffetti L."/>
            <person name="Hamelin R.C."/>
            <person name="Kema G.H.J."/>
            <person name="Lawrence C."/>
            <person name="Scott J.A."/>
            <person name="Spatafora J.W."/>
            <person name="Turgeon B.G."/>
            <person name="de Wit P.J.G.M."/>
            <person name="Zhong S."/>
            <person name="Goodwin S.B."/>
            <person name="Grigoriev I.V."/>
        </authorList>
    </citation>
    <scope>NUCLEOTIDE SEQUENCE [LARGE SCALE GENOMIC DNA]</scope>
    <source>
        <strain evidence="18">C5 / ATCC 48332 / race O</strain>
    </source>
</reference>